<evidence type="ECO:0000313" key="1">
    <source>
        <dbReference type="EMBL" id="TDR45061.1"/>
    </source>
</evidence>
<name>A0A4R6Z0K9_9GAMM</name>
<dbReference type="Pfam" id="PF01244">
    <property type="entry name" value="Peptidase_M19"/>
    <property type="match status" value="1"/>
</dbReference>
<keyword evidence="2" id="KW-1185">Reference proteome</keyword>
<dbReference type="InterPro" id="IPR006311">
    <property type="entry name" value="TAT_signal"/>
</dbReference>
<comment type="caution">
    <text evidence="1">The sequence shown here is derived from an EMBL/GenBank/DDBJ whole genome shotgun (WGS) entry which is preliminary data.</text>
</comment>
<sequence length="393" mass="42252">MLSRREWLIGAGLGAAYAAAGSPALVAGTATGKASQGKASQGKATSPWPPYRDTFAIDGASSFGFSYIMDDAAATAKELELVRAAGMGAVLTTVAPQGRFWLNDDAFERAKKEIAKWQTIAAQHPDHLFIVRSAADLKVAERRQRSGVIMGFQGTEPLGEDADRIPMFRELGVRVIQLTHNRRNIVGDGCTEPGNAGLSNYGHTVVERLNAEKVVLDLAHGAPRTIAEGIAAARAPMLISHTGCRALADLPRNTSDAELKAMADKGGVAGMIFWPYLRVDTQPMAVDVIRHIEHAVKVCGEDHVGIGTDLGVAPIERTPQFEKDNIEYIKAMVDDGIFNKGRPENLYLFIPDLNLANRFEVLAGMLSARGHSDARIGKILGGNFARVMGEVWG</sequence>
<dbReference type="SUPFAM" id="SSF51556">
    <property type="entry name" value="Metallo-dependent hydrolases"/>
    <property type="match status" value="1"/>
</dbReference>
<dbReference type="Proteomes" id="UP000295293">
    <property type="component" value="Unassembled WGS sequence"/>
</dbReference>
<dbReference type="InterPro" id="IPR008257">
    <property type="entry name" value="Pept_M19"/>
</dbReference>
<accession>A0A4R6Z0K9</accession>
<dbReference type="OrthoDB" id="9804920at2"/>
<dbReference type="GO" id="GO:0070573">
    <property type="term" value="F:metallodipeptidase activity"/>
    <property type="evidence" value="ECO:0007669"/>
    <property type="project" value="InterPro"/>
</dbReference>
<dbReference type="AlphaFoldDB" id="A0A4R6Z0K9"/>
<protein>
    <submittedName>
        <fullName evidence="1">Membrane dipeptidase</fullName>
    </submittedName>
</protein>
<dbReference type="PANTHER" id="PTHR10443:SF12">
    <property type="entry name" value="DIPEPTIDASE"/>
    <property type="match status" value="1"/>
</dbReference>
<dbReference type="PROSITE" id="PS51365">
    <property type="entry name" value="RENAL_DIPEPTIDASE_2"/>
    <property type="match status" value="1"/>
</dbReference>
<organism evidence="1 2">
    <name type="scientific">Tahibacter aquaticus</name>
    <dbReference type="NCBI Taxonomy" id="520092"/>
    <lineage>
        <taxon>Bacteria</taxon>
        <taxon>Pseudomonadati</taxon>
        <taxon>Pseudomonadota</taxon>
        <taxon>Gammaproteobacteria</taxon>
        <taxon>Lysobacterales</taxon>
        <taxon>Rhodanobacteraceae</taxon>
        <taxon>Tahibacter</taxon>
    </lineage>
</organism>
<reference evidence="1 2" key="1">
    <citation type="submission" date="2019-03" db="EMBL/GenBank/DDBJ databases">
        <title>Genomic Encyclopedia of Type Strains, Phase IV (KMG-IV): sequencing the most valuable type-strain genomes for metagenomic binning, comparative biology and taxonomic classification.</title>
        <authorList>
            <person name="Goeker M."/>
        </authorList>
    </citation>
    <scope>NUCLEOTIDE SEQUENCE [LARGE SCALE GENOMIC DNA]</scope>
    <source>
        <strain evidence="1 2">DSM 21667</strain>
    </source>
</reference>
<dbReference type="PANTHER" id="PTHR10443">
    <property type="entry name" value="MICROSOMAL DIPEPTIDASE"/>
    <property type="match status" value="1"/>
</dbReference>
<dbReference type="Gene3D" id="3.20.20.140">
    <property type="entry name" value="Metal-dependent hydrolases"/>
    <property type="match status" value="1"/>
</dbReference>
<dbReference type="EMBL" id="SNZH01000005">
    <property type="protein sequence ID" value="TDR45061.1"/>
    <property type="molecule type" value="Genomic_DNA"/>
</dbReference>
<evidence type="ECO:0000313" key="2">
    <source>
        <dbReference type="Proteomes" id="UP000295293"/>
    </source>
</evidence>
<dbReference type="PROSITE" id="PS51318">
    <property type="entry name" value="TAT"/>
    <property type="match status" value="1"/>
</dbReference>
<dbReference type="InterPro" id="IPR032466">
    <property type="entry name" value="Metal_Hydrolase"/>
</dbReference>
<gene>
    <name evidence="1" type="ORF">DFR29_105244</name>
</gene>
<dbReference type="GO" id="GO:0006508">
    <property type="term" value="P:proteolysis"/>
    <property type="evidence" value="ECO:0007669"/>
    <property type="project" value="InterPro"/>
</dbReference>
<dbReference type="RefSeq" id="WP_133818562.1">
    <property type="nucleotide sequence ID" value="NZ_SNZH01000005.1"/>
</dbReference>
<proteinExistence type="predicted"/>